<dbReference type="Gene3D" id="3.40.30.10">
    <property type="entry name" value="Glutaredoxin"/>
    <property type="match status" value="1"/>
</dbReference>
<dbReference type="InterPro" id="IPR036249">
    <property type="entry name" value="Thioredoxin-like_sf"/>
</dbReference>
<dbReference type="RefSeq" id="WP_200341382.1">
    <property type="nucleotide sequence ID" value="NZ_NRRL01000037.1"/>
</dbReference>
<dbReference type="SUPFAM" id="SSF52833">
    <property type="entry name" value="Thioredoxin-like"/>
    <property type="match status" value="1"/>
</dbReference>
<accession>A0ABS1DGE2</accession>
<proteinExistence type="inferred from homology"/>
<evidence type="ECO:0000256" key="1">
    <source>
        <dbReference type="ARBA" id="ARBA00010996"/>
    </source>
</evidence>
<dbReference type="Proteomes" id="UP001296873">
    <property type="component" value="Unassembled WGS sequence"/>
</dbReference>
<gene>
    <name evidence="2" type="ORF">CKO28_13540</name>
</gene>
<dbReference type="InterPro" id="IPR003782">
    <property type="entry name" value="SCO1/SenC"/>
</dbReference>
<dbReference type="PANTHER" id="PTHR12151">
    <property type="entry name" value="ELECTRON TRANSPORT PROTIN SCO1/SENC FAMILY MEMBER"/>
    <property type="match status" value="1"/>
</dbReference>
<comment type="similarity">
    <text evidence="1">Belongs to the SCO1/2 family.</text>
</comment>
<dbReference type="Pfam" id="PF02630">
    <property type="entry name" value="SCO1-SenC"/>
    <property type="match status" value="1"/>
</dbReference>
<protein>
    <recommendedName>
        <fullName evidence="4">SCO family protein</fullName>
    </recommendedName>
</protein>
<organism evidence="2 3">
    <name type="scientific">Rhodovibrio sodomensis</name>
    <dbReference type="NCBI Taxonomy" id="1088"/>
    <lineage>
        <taxon>Bacteria</taxon>
        <taxon>Pseudomonadati</taxon>
        <taxon>Pseudomonadota</taxon>
        <taxon>Alphaproteobacteria</taxon>
        <taxon>Rhodospirillales</taxon>
        <taxon>Rhodovibrionaceae</taxon>
        <taxon>Rhodovibrio</taxon>
    </lineage>
</organism>
<sequence length="218" mass="23285">MLALRRSLIALVAIVGVVAGAVTAWVVTEASDGGAHATRGEAAIGGPFELVNTEGETVTDQDFRGRYMLLFFGFTSCPDVCPSALMDMSRALDRLADAAPAKLERVVPVFVTVDPARDDVVTMAAYVENFHPRLVGLTGTPAQLRAAADAFRVYHEKVMPETYFGGDAPERHEKGDYMMAHSAYMLLIGPSGGYVANFKHEAGPAEIAAGLREHVDAS</sequence>
<dbReference type="CDD" id="cd02968">
    <property type="entry name" value="SCO"/>
    <property type="match status" value="1"/>
</dbReference>
<dbReference type="EMBL" id="NRRL01000037">
    <property type="protein sequence ID" value="MBK1669056.1"/>
    <property type="molecule type" value="Genomic_DNA"/>
</dbReference>
<dbReference type="PANTHER" id="PTHR12151:SF25">
    <property type="entry name" value="LINALOOL DEHYDRATASE_ISOMERASE DOMAIN-CONTAINING PROTEIN"/>
    <property type="match status" value="1"/>
</dbReference>
<evidence type="ECO:0000313" key="3">
    <source>
        <dbReference type="Proteomes" id="UP001296873"/>
    </source>
</evidence>
<evidence type="ECO:0000313" key="2">
    <source>
        <dbReference type="EMBL" id="MBK1669056.1"/>
    </source>
</evidence>
<name>A0ABS1DGE2_9PROT</name>
<reference evidence="2 3" key="1">
    <citation type="journal article" date="2020" name="Microorganisms">
        <title>Osmotic Adaptation and Compatible Solute Biosynthesis of Phototrophic Bacteria as Revealed from Genome Analyses.</title>
        <authorList>
            <person name="Imhoff J.F."/>
            <person name="Rahn T."/>
            <person name="Kunzel S."/>
            <person name="Keller A."/>
            <person name="Neulinger S.C."/>
        </authorList>
    </citation>
    <scope>NUCLEOTIDE SEQUENCE [LARGE SCALE GENOMIC DNA]</scope>
    <source>
        <strain evidence="2 3">DSM 9895</strain>
    </source>
</reference>
<evidence type="ECO:0008006" key="4">
    <source>
        <dbReference type="Google" id="ProtNLM"/>
    </source>
</evidence>
<comment type="caution">
    <text evidence="2">The sequence shown here is derived from an EMBL/GenBank/DDBJ whole genome shotgun (WGS) entry which is preliminary data.</text>
</comment>
<keyword evidence="3" id="KW-1185">Reference proteome</keyword>